<organism evidence="3 4">
    <name type="scientific">Steinernema glaseri</name>
    <dbReference type="NCBI Taxonomy" id="37863"/>
    <lineage>
        <taxon>Eukaryota</taxon>
        <taxon>Metazoa</taxon>
        <taxon>Ecdysozoa</taxon>
        <taxon>Nematoda</taxon>
        <taxon>Chromadorea</taxon>
        <taxon>Rhabditida</taxon>
        <taxon>Tylenchina</taxon>
        <taxon>Panagrolaimomorpha</taxon>
        <taxon>Strongyloidoidea</taxon>
        <taxon>Steinernematidae</taxon>
        <taxon>Steinernema</taxon>
    </lineage>
</organism>
<protein>
    <submittedName>
        <fullName evidence="4">Small integral membrane protein 15</fullName>
    </submittedName>
</protein>
<dbReference type="WBParaSite" id="L893_g1383.t1">
    <property type="protein sequence ID" value="L893_g1383.t1"/>
    <property type="gene ID" value="L893_g1383"/>
</dbReference>
<keyword evidence="3" id="KW-1185">Reference proteome</keyword>
<evidence type="ECO:0000256" key="1">
    <source>
        <dbReference type="SAM" id="MobiDB-lite"/>
    </source>
</evidence>
<keyword evidence="2" id="KW-1133">Transmembrane helix</keyword>
<evidence type="ECO:0000256" key="2">
    <source>
        <dbReference type="SAM" id="Phobius"/>
    </source>
</evidence>
<evidence type="ECO:0000313" key="4">
    <source>
        <dbReference type="WBParaSite" id="L893_g1383.t1"/>
    </source>
</evidence>
<feature type="region of interest" description="Disordered" evidence="1">
    <location>
        <begin position="46"/>
        <end position="66"/>
    </location>
</feature>
<dbReference type="AlphaFoldDB" id="A0A1I7Y8H9"/>
<keyword evidence="2" id="KW-0472">Membrane</keyword>
<accession>A0A1I7Y8H9</accession>
<dbReference type="Proteomes" id="UP000095287">
    <property type="component" value="Unplaced"/>
</dbReference>
<feature type="transmembrane region" description="Helical" evidence="2">
    <location>
        <begin position="16"/>
        <end position="36"/>
    </location>
</feature>
<proteinExistence type="predicted"/>
<feature type="compositionally biased region" description="Basic and acidic residues" evidence="1">
    <location>
        <begin position="56"/>
        <end position="66"/>
    </location>
</feature>
<evidence type="ECO:0000313" key="3">
    <source>
        <dbReference type="Proteomes" id="UP000095287"/>
    </source>
</evidence>
<reference evidence="4" key="1">
    <citation type="submission" date="2016-11" db="UniProtKB">
        <authorList>
            <consortium name="WormBaseParasite"/>
        </authorList>
    </citation>
    <scope>IDENTIFICATION</scope>
</reference>
<keyword evidence="2" id="KW-0812">Transmembrane</keyword>
<sequence length="66" mass="7585">MVELSSGTFNQSIDNTVFILPALVIAIVMGFVSYKLKMSIQAKQLRQEAKKKRREERKEKGKLRSD</sequence>
<name>A0A1I7Y8H9_9BILA</name>